<dbReference type="SUPFAM" id="SSF52499">
    <property type="entry name" value="Isochorismatase-like hydrolases"/>
    <property type="match status" value="1"/>
</dbReference>
<dbReference type="Gene3D" id="3.40.50.850">
    <property type="entry name" value="Isochorismatase-like"/>
    <property type="match status" value="1"/>
</dbReference>
<accession>A0ABX2F8S4</accession>
<dbReference type="EMBL" id="JAAATY010000013">
    <property type="protein sequence ID" value="NRN67200.1"/>
    <property type="molecule type" value="Genomic_DNA"/>
</dbReference>
<dbReference type="Proteomes" id="UP000763557">
    <property type="component" value="Unassembled WGS sequence"/>
</dbReference>
<organism evidence="3 4">
    <name type="scientific">Kibdelosporangium persicum</name>
    <dbReference type="NCBI Taxonomy" id="2698649"/>
    <lineage>
        <taxon>Bacteria</taxon>
        <taxon>Bacillati</taxon>
        <taxon>Actinomycetota</taxon>
        <taxon>Actinomycetes</taxon>
        <taxon>Pseudonocardiales</taxon>
        <taxon>Pseudonocardiaceae</taxon>
        <taxon>Kibdelosporangium</taxon>
    </lineage>
</organism>
<gene>
    <name evidence="3" type="ORF">GC106_44330</name>
</gene>
<comment type="caution">
    <text evidence="3">The sequence shown here is derived from an EMBL/GenBank/DDBJ whole genome shotgun (WGS) entry which is preliminary data.</text>
</comment>
<protein>
    <submittedName>
        <fullName evidence="3">Isochorismatase hydrolase</fullName>
    </submittedName>
</protein>
<dbReference type="GO" id="GO:0016787">
    <property type="term" value="F:hydrolase activity"/>
    <property type="evidence" value="ECO:0007669"/>
    <property type="project" value="UniProtKB-KW"/>
</dbReference>
<dbReference type="InterPro" id="IPR036380">
    <property type="entry name" value="Isochorismatase-like_sf"/>
</dbReference>
<keyword evidence="4" id="KW-1185">Reference proteome</keyword>
<proteinExistence type="predicted"/>
<keyword evidence="1 3" id="KW-0378">Hydrolase</keyword>
<sequence>MNTALLIVDMQEVLMPLVWRGEELADRIASLAQRAREHEVPVVAIQQIGATGTMFDPESPGTRLADRLDLRPTDVVLRKTATDAFYGTNLAPMLLEWDVDTVVLAGVATDYCVDATARSSLSHGLDVVLVGDGHAPAAEGDAEAGLSAEQIIDRHNRILSTAIHPGGSVQVRPAAEVVFTS</sequence>
<dbReference type="InterPro" id="IPR050272">
    <property type="entry name" value="Isochorismatase-like_hydrls"/>
</dbReference>
<dbReference type="PANTHER" id="PTHR43540:SF1">
    <property type="entry name" value="ISOCHORISMATASE HYDROLASE"/>
    <property type="match status" value="1"/>
</dbReference>
<evidence type="ECO:0000256" key="1">
    <source>
        <dbReference type="ARBA" id="ARBA00022801"/>
    </source>
</evidence>
<dbReference type="InterPro" id="IPR000868">
    <property type="entry name" value="Isochorismatase-like_dom"/>
</dbReference>
<reference evidence="3 4" key="1">
    <citation type="submission" date="2020-01" db="EMBL/GenBank/DDBJ databases">
        <title>Kibdelosporangium persica a novel Actinomycetes from a hot desert in Iran.</title>
        <authorList>
            <person name="Safaei N."/>
            <person name="Zaburannyi N."/>
            <person name="Mueller R."/>
            <person name="Wink J."/>
        </authorList>
    </citation>
    <scope>NUCLEOTIDE SEQUENCE [LARGE SCALE GENOMIC DNA]</scope>
    <source>
        <strain evidence="3 4">4NS15</strain>
    </source>
</reference>
<name>A0ABX2F8S4_9PSEU</name>
<evidence type="ECO:0000259" key="2">
    <source>
        <dbReference type="Pfam" id="PF00857"/>
    </source>
</evidence>
<evidence type="ECO:0000313" key="4">
    <source>
        <dbReference type="Proteomes" id="UP000763557"/>
    </source>
</evidence>
<feature type="domain" description="Isochorismatase-like" evidence="2">
    <location>
        <begin position="3"/>
        <end position="146"/>
    </location>
</feature>
<dbReference type="PANTHER" id="PTHR43540">
    <property type="entry name" value="PEROXYUREIDOACRYLATE/UREIDOACRYLATE AMIDOHYDROLASE-RELATED"/>
    <property type="match status" value="1"/>
</dbReference>
<dbReference type="RefSeq" id="WP_173134547.1">
    <property type="nucleotide sequence ID" value="NZ_CBCSGW010000010.1"/>
</dbReference>
<evidence type="ECO:0000313" key="3">
    <source>
        <dbReference type="EMBL" id="NRN67200.1"/>
    </source>
</evidence>
<dbReference type="Pfam" id="PF00857">
    <property type="entry name" value="Isochorismatase"/>
    <property type="match status" value="1"/>
</dbReference>